<protein>
    <submittedName>
        <fullName evidence="1">Uncharacterized protein</fullName>
    </submittedName>
</protein>
<accession>A0A450TCE6</accession>
<name>A0A450TCE6_9GAMM</name>
<sequence length="75" mass="8506">MQTTINTTLSELQPVLNRLSLPSETKLQVTFEKNEAGSEIRKRERAIAAIEELKGSGNGKLLDALLEERARERRR</sequence>
<dbReference type="AlphaFoldDB" id="A0A450TCE6"/>
<reference evidence="1" key="1">
    <citation type="submission" date="2019-02" db="EMBL/GenBank/DDBJ databases">
        <authorList>
            <person name="Gruber-Vodicka R. H."/>
            <person name="Seah K. B. B."/>
        </authorList>
    </citation>
    <scope>NUCLEOTIDE SEQUENCE</scope>
    <source>
        <strain evidence="1">BECK_DK47</strain>
    </source>
</reference>
<proteinExistence type="predicted"/>
<evidence type="ECO:0000313" key="1">
    <source>
        <dbReference type="EMBL" id="VFJ64455.1"/>
    </source>
</evidence>
<organism evidence="1">
    <name type="scientific">Candidatus Kentrum sp. DK</name>
    <dbReference type="NCBI Taxonomy" id="2126562"/>
    <lineage>
        <taxon>Bacteria</taxon>
        <taxon>Pseudomonadati</taxon>
        <taxon>Pseudomonadota</taxon>
        <taxon>Gammaproteobacteria</taxon>
        <taxon>Candidatus Kentrum</taxon>
    </lineage>
</organism>
<dbReference type="EMBL" id="CAADEX010000137">
    <property type="protein sequence ID" value="VFJ64455.1"/>
    <property type="molecule type" value="Genomic_DNA"/>
</dbReference>
<gene>
    <name evidence="1" type="ORF">BECKDK2373B_GA0170837_11379</name>
</gene>